<dbReference type="SUPFAM" id="SSF103473">
    <property type="entry name" value="MFS general substrate transporter"/>
    <property type="match status" value="1"/>
</dbReference>
<name>A0A2G5HVJ9_CERBT</name>
<dbReference type="EMBL" id="LKMD01000103">
    <property type="protein sequence ID" value="PIA96272.1"/>
    <property type="molecule type" value="Genomic_DNA"/>
</dbReference>
<evidence type="ECO:0000256" key="5">
    <source>
        <dbReference type="ARBA" id="ARBA00038347"/>
    </source>
</evidence>
<gene>
    <name evidence="12" type="ORF">CB0940_10541</name>
    <name evidence="13" type="ORF">RHO25_011923</name>
</gene>
<feature type="transmembrane region" description="Helical" evidence="10">
    <location>
        <begin position="204"/>
        <end position="227"/>
    </location>
</feature>
<dbReference type="GO" id="GO:0022857">
    <property type="term" value="F:transmembrane transporter activity"/>
    <property type="evidence" value="ECO:0007669"/>
    <property type="project" value="InterPro"/>
</dbReference>
<evidence type="ECO:0000313" key="13">
    <source>
        <dbReference type="EMBL" id="WPB07262.1"/>
    </source>
</evidence>
<feature type="transmembrane region" description="Helical" evidence="10">
    <location>
        <begin position="446"/>
        <end position="469"/>
    </location>
</feature>
<evidence type="ECO:0000313" key="14">
    <source>
        <dbReference type="Proteomes" id="UP000230605"/>
    </source>
</evidence>
<feature type="transmembrane region" description="Helical" evidence="10">
    <location>
        <begin position="145"/>
        <end position="164"/>
    </location>
</feature>
<dbReference type="Proteomes" id="UP001302367">
    <property type="component" value="Chromosome 8"/>
</dbReference>
<sequence>MADAQRTPPRTSLEDRKDHERDNISRQDSPSIDDVEKAAIRQEDGQNTSSQDPNIVDWDGPNDPANPRNWTTKAKLINTALVIVLCFLTPLASSMFAPAVPDVLREFQTNAATIPELVVSIYILGFAVGPLLISPLSEMYGRYPVYLISNIFFIIFTIACAVASSMPQLIVFRFFAGCFGVCPVTLGGASIADLVSQEKRGLSMALFGMGPLLGPVIGPIAGAYLAADAGWRWTFWVITIAYGVCTVAHALFCRETFSVTLLDRKAKRLRKETGNVSLRSIQDDGLTPKARLSRALIRPFKMLFLSPIVSLMAIYGAFVYGVLYLLYTTFTFVFMEYYGFSSSTVGLTYLGSGIGMFIGLFLIGGASDKLLKSKAAKNDGDLKPEYRLLILMYTGWLIPVGLFIYGWTANYQIQWAVPLFGTLLFGIGIIAALICIQQYVIDAYSLYAASATAAITVLRSIVGGLLPLAGLSMYDKLGLGWGNSLIAFIALGMTPVPFLFYFYGERIRKSRVVNL</sequence>
<dbReference type="InterPro" id="IPR036259">
    <property type="entry name" value="MFS_trans_sf"/>
</dbReference>
<evidence type="ECO:0000313" key="15">
    <source>
        <dbReference type="Proteomes" id="UP001302367"/>
    </source>
</evidence>
<reference evidence="12 14" key="1">
    <citation type="submission" date="2015-10" db="EMBL/GenBank/DDBJ databases">
        <title>The cercosporin biosynthetic gene cluster was horizontally transferred to several fungal lineages and shown to be expanded in Cercospora beticola based on microsynteny with recipient genomes.</title>
        <authorList>
            <person name="De Jonge R."/>
            <person name="Ebert M.K."/>
            <person name="Suttle J.C."/>
            <person name="Jurick Ii W.M."/>
            <person name="Secor G.A."/>
            <person name="Thomma B.P."/>
            <person name="Van De Peer Y."/>
            <person name="Bolton M.D."/>
        </authorList>
    </citation>
    <scope>NUCLEOTIDE SEQUENCE [LARGE SCALE GENOMIC DNA]</scope>
    <source>
        <strain evidence="12 14">09-40</strain>
    </source>
</reference>
<evidence type="ECO:0000256" key="6">
    <source>
        <dbReference type="ARBA" id="ARBA00053977"/>
    </source>
</evidence>
<feature type="transmembrane region" description="Helical" evidence="10">
    <location>
        <begin position="388"/>
        <end position="407"/>
    </location>
</feature>
<feature type="region of interest" description="Disordered" evidence="9">
    <location>
        <begin position="1"/>
        <end position="64"/>
    </location>
</feature>
<evidence type="ECO:0000256" key="10">
    <source>
        <dbReference type="SAM" id="Phobius"/>
    </source>
</evidence>
<evidence type="ECO:0000256" key="9">
    <source>
        <dbReference type="SAM" id="MobiDB-lite"/>
    </source>
</evidence>
<keyword evidence="2 10" id="KW-0812">Transmembrane</keyword>
<feature type="transmembrane region" description="Helical" evidence="10">
    <location>
        <begin position="170"/>
        <end position="192"/>
    </location>
</feature>
<evidence type="ECO:0000259" key="11">
    <source>
        <dbReference type="PROSITE" id="PS50850"/>
    </source>
</evidence>
<protein>
    <recommendedName>
        <fullName evidence="7">Cercosporin MFS transporter CTB4</fullName>
    </recommendedName>
    <alternativeName>
        <fullName evidence="8">Cercosporin toxin biosynthesis cluster protein 4</fullName>
    </alternativeName>
</protein>
<dbReference type="EMBL" id="CP134191">
    <property type="protein sequence ID" value="WPB07262.1"/>
    <property type="molecule type" value="Genomic_DNA"/>
</dbReference>
<dbReference type="InterPro" id="IPR020846">
    <property type="entry name" value="MFS_dom"/>
</dbReference>
<evidence type="ECO:0000256" key="3">
    <source>
        <dbReference type="ARBA" id="ARBA00022989"/>
    </source>
</evidence>
<evidence type="ECO:0000256" key="1">
    <source>
        <dbReference type="ARBA" id="ARBA00004141"/>
    </source>
</evidence>
<comment type="function">
    <text evidence="6">MFS transporter; part of the gene cluster that mediates the biosynthesis of cercosporin, a light-activated, non-host-selective toxin. The perylenequinone chromophore of cercosporin absorbs light energy to attain an electronically-activated triplet state and produces active oxygen species such as the hydroxyl radical, superoxide, hydrogen peroxide or singlet oxygen upon reaction with oxygen molecules. These reactive oxygen species cause damage to various cellular components including lipids, proteins and nucleic acids. Responsible for secretion and accumulation of cercosporin, but does not play any roles in self-protection against the toxicity of cercosporin.</text>
</comment>
<dbReference type="OrthoDB" id="5296287at2759"/>
<dbReference type="PANTHER" id="PTHR23502:SF68">
    <property type="entry name" value="MULTIDRUG TRANSPORTER, PUTATIVE (AFU_ORTHOLOGUE AFUA_3G01120)-RELATED"/>
    <property type="match status" value="1"/>
</dbReference>
<keyword evidence="15" id="KW-1185">Reference proteome</keyword>
<evidence type="ECO:0000256" key="7">
    <source>
        <dbReference type="ARBA" id="ARBA00069139"/>
    </source>
</evidence>
<feature type="transmembrane region" description="Helical" evidence="10">
    <location>
        <begin position="481"/>
        <end position="503"/>
    </location>
</feature>
<evidence type="ECO:0000256" key="8">
    <source>
        <dbReference type="ARBA" id="ARBA00077167"/>
    </source>
</evidence>
<feature type="compositionally biased region" description="Basic and acidic residues" evidence="9">
    <location>
        <begin position="34"/>
        <end position="44"/>
    </location>
</feature>
<feature type="transmembrane region" description="Helical" evidence="10">
    <location>
        <begin position="413"/>
        <end position="434"/>
    </location>
</feature>
<evidence type="ECO:0000256" key="2">
    <source>
        <dbReference type="ARBA" id="ARBA00022692"/>
    </source>
</evidence>
<comment type="subcellular location">
    <subcellularLocation>
        <location evidence="1">Membrane</location>
        <topology evidence="1">Multi-pass membrane protein</topology>
    </subcellularLocation>
</comment>
<dbReference type="FunFam" id="1.20.1250.20:FF:000011">
    <property type="entry name" value="MFS multidrug transporter, putative"/>
    <property type="match status" value="1"/>
</dbReference>
<feature type="transmembrane region" description="Helical" evidence="10">
    <location>
        <begin position="76"/>
        <end position="97"/>
    </location>
</feature>
<dbReference type="Proteomes" id="UP000230605">
    <property type="component" value="Chromosome 8"/>
</dbReference>
<keyword evidence="4 10" id="KW-0472">Membrane</keyword>
<feature type="compositionally biased region" description="Basic and acidic residues" evidence="9">
    <location>
        <begin position="12"/>
        <end position="25"/>
    </location>
</feature>
<reference evidence="13 15" key="2">
    <citation type="submission" date="2023-09" db="EMBL/GenBank/DDBJ databases">
        <title>Complete-Gapless Cercospora beticola genome.</title>
        <authorList>
            <person name="Wyatt N.A."/>
            <person name="Spanner R.E."/>
            <person name="Bolton M.D."/>
        </authorList>
    </citation>
    <scope>NUCLEOTIDE SEQUENCE [LARGE SCALE GENOMIC DNA]</scope>
    <source>
        <strain evidence="13">Cb09-40</strain>
    </source>
</reference>
<feature type="domain" description="Major facilitator superfamily (MFS) profile" evidence="11">
    <location>
        <begin position="78"/>
        <end position="507"/>
    </location>
</feature>
<feature type="transmembrane region" description="Helical" evidence="10">
    <location>
        <begin position="347"/>
        <end position="367"/>
    </location>
</feature>
<dbReference type="PROSITE" id="PS50850">
    <property type="entry name" value="MFS"/>
    <property type="match status" value="1"/>
</dbReference>
<proteinExistence type="inferred from homology"/>
<dbReference type="GO" id="GO:0016020">
    <property type="term" value="C:membrane"/>
    <property type="evidence" value="ECO:0007669"/>
    <property type="project" value="UniProtKB-SubCell"/>
</dbReference>
<dbReference type="AlphaFoldDB" id="A0A2G5HVJ9"/>
<evidence type="ECO:0000313" key="12">
    <source>
        <dbReference type="EMBL" id="PIA96272.1"/>
    </source>
</evidence>
<dbReference type="InterPro" id="IPR011701">
    <property type="entry name" value="MFS"/>
</dbReference>
<feature type="transmembrane region" description="Helical" evidence="10">
    <location>
        <begin position="303"/>
        <end position="327"/>
    </location>
</feature>
<dbReference type="PANTHER" id="PTHR23502">
    <property type="entry name" value="MAJOR FACILITATOR SUPERFAMILY"/>
    <property type="match status" value="1"/>
</dbReference>
<feature type="transmembrane region" description="Helical" evidence="10">
    <location>
        <begin position="233"/>
        <end position="252"/>
    </location>
</feature>
<comment type="similarity">
    <text evidence="5">Belongs to the major facilitator superfamily. CAR1 family.</text>
</comment>
<feature type="transmembrane region" description="Helical" evidence="10">
    <location>
        <begin position="117"/>
        <end position="133"/>
    </location>
</feature>
<dbReference type="Pfam" id="PF07690">
    <property type="entry name" value="MFS_1"/>
    <property type="match status" value="1"/>
</dbReference>
<dbReference type="CDD" id="cd17323">
    <property type="entry name" value="MFS_Tpo1_MDR_like"/>
    <property type="match status" value="1"/>
</dbReference>
<keyword evidence="3 10" id="KW-1133">Transmembrane helix</keyword>
<organism evidence="12 14">
    <name type="scientific">Cercospora beticola</name>
    <name type="common">Sugarbeet leaf spot fungus</name>
    <dbReference type="NCBI Taxonomy" id="122368"/>
    <lineage>
        <taxon>Eukaryota</taxon>
        <taxon>Fungi</taxon>
        <taxon>Dikarya</taxon>
        <taxon>Ascomycota</taxon>
        <taxon>Pezizomycotina</taxon>
        <taxon>Dothideomycetes</taxon>
        <taxon>Dothideomycetidae</taxon>
        <taxon>Mycosphaerellales</taxon>
        <taxon>Mycosphaerellaceae</taxon>
        <taxon>Cercospora</taxon>
    </lineage>
</organism>
<accession>A0A2G5HVJ9</accession>
<evidence type="ECO:0000256" key="4">
    <source>
        <dbReference type="ARBA" id="ARBA00023136"/>
    </source>
</evidence>
<dbReference type="Gene3D" id="1.20.1250.20">
    <property type="entry name" value="MFS general substrate transporter like domains"/>
    <property type="match status" value="1"/>
</dbReference>